<reference evidence="2 3" key="1">
    <citation type="journal article" date="2021" name="Res Sq">
        <title>Streptomyces Pimoensis sp. nov., Isolated From the Taklimakan Desert in Xinjiang, China.</title>
        <authorList>
            <person name="Zhang P."/>
            <person name="Luo X."/>
            <person name="Luo X."/>
            <person name="Liu Z."/>
            <person name="Xia Z."/>
            <person name="Wan C."/>
            <person name="zhang L."/>
        </authorList>
    </citation>
    <scope>NUCLEOTIDE SEQUENCE [LARGE SCALE GENOMIC DNA]</scope>
    <source>
        <strain evidence="2 3">TRM75549</strain>
    </source>
</reference>
<dbReference type="SUPFAM" id="SSF56973">
    <property type="entry name" value="Aerolisin/ETX pore-forming domain"/>
    <property type="match status" value="1"/>
</dbReference>
<gene>
    <name evidence="2" type="ORF">KYY02_32545</name>
</gene>
<evidence type="ECO:0000313" key="3">
    <source>
        <dbReference type="Proteomes" id="UP001567537"/>
    </source>
</evidence>
<sequence length="421" mass="45941">MGMKSVKYGALEIAVTDQFVRLWDDRGSGATLHGAFFDPLLTEEMHGTGWRVLGSLGHVGDHQDITGKRATILARNADPGAEMVKPPVDFRLIWKDQGSGAELNGSVWRPVPPEGYVCLGDVWHREWDKPEARWYGCIRQEHAGRAYVRQGQIGDLIWWDKRSGASANVATYSIQPGPYPADTTQRLILGAGLLLAVDHYDQPTDAVYVLDLPAAVVTSDPAPSPELVSHEQIPAETDQVVDRVVTVPCTVIQDPGKTLAWQVANSPFYTLERRTSWKKHIWSHNPTGNTESTGEYAVTTGVTKTTGEEFTKRTAITVGASAGIALKGFSASVETSVTTELGYTKRYEVSTFTEETHRHNLIIPPNSTGALWSARHEIVPRRADGDVVGGQGGLPLNTVDFLTGHYPNGAAVRHTIDGDEV</sequence>
<comment type="caution">
    <text evidence="2">The sequence shown here is derived from an EMBL/GenBank/DDBJ whole genome shotgun (WGS) entry which is preliminary data.</text>
</comment>
<dbReference type="InterPro" id="IPR008872">
    <property type="entry name" value="Toxin_P42"/>
</dbReference>
<evidence type="ECO:0000259" key="1">
    <source>
        <dbReference type="Pfam" id="PF05431"/>
    </source>
</evidence>
<dbReference type="InterPro" id="IPR009291">
    <property type="entry name" value="Vps62"/>
</dbReference>
<dbReference type="RefSeq" id="WP_371244709.1">
    <property type="nucleotide sequence ID" value="NZ_JAHWZY010000086.1"/>
</dbReference>
<keyword evidence="3" id="KW-1185">Reference proteome</keyword>
<proteinExistence type="predicted"/>
<feature type="domain" description="Insecticidal crystal toxin" evidence="1">
    <location>
        <begin position="258"/>
        <end position="360"/>
    </location>
</feature>
<dbReference type="PANTHER" id="PTHR48219">
    <property type="entry name" value="VACUOLAR PROTEIN SORTING-ASSOCIATED PROTEIN 62-RELATED"/>
    <property type="match status" value="1"/>
</dbReference>
<dbReference type="Proteomes" id="UP001567537">
    <property type="component" value="Unassembled WGS sequence"/>
</dbReference>
<accession>A0ABV4J8J3</accession>
<evidence type="ECO:0000313" key="2">
    <source>
        <dbReference type="EMBL" id="MEZ3183214.1"/>
    </source>
</evidence>
<dbReference type="Pfam" id="PF06101">
    <property type="entry name" value="Vps62"/>
    <property type="match status" value="1"/>
</dbReference>
<organism evidence="2 3">
    <name type="scientific">Streptomyces pimonensis</name>
    <dbReference type="NCBI Taxonomy" id="2860288"/>
    <lineage>
        <taxon>Bacteria</taxon>
        <taxon>Bacillati</taxon>
        <taxon>Actinomycetota</taxon>
        <taxon>Actinomycetes</taxon>
        <taxon>Kitasatosporales</taxon>
        <taxon>Streptomycetaceae</taxon>
        <taxon>Streptomyces</taxon>
    </lineage>
</organism>
<dbReference type="Pfam" id="PF05431">
    <property type="entry name" value="Toxin_10"/>
    <property type="match status" value="1"/>
</dbReference>
<dbReference type="EMBL" id="JAHWZY010000086">
    <property type="protein sequence ID" value="MEZ3183214.1"/>
    <property type="molecule type" value="Genomic_DNA"/>
</dbReference>
<dbReference type="PANTHER" id="PTHR48219:SF2">
    <property type="entry name" value="VACUOLAR PROTEIN SORTING-ASSOCIATED PROTEIN 62"/>
    <property type="match status" value="1"/>
</dbReference>
<protein>
    <submittedName>
        <fullName evidence="2">Vps62-related protein</fullName>
    </submittedName>
</protein>
<name>A0ABV4J8J3_9ACTN</name>